<evidence type="ECO:0000256" key="6">
    <source>
        <dbReference type="ARBA" id="ARBA00023315"/>
    </source>
</evidence>
<dbReference type="InterPro" id="IPR004960">
    <property type="entry name" value="LipA_acyltrans"/>
</dbReference>
<accession>A0A838B010</accession>
<proteinExistence type="predicted"/>
<comment type="subcellular location">
    <subcellularLocation>
        <location evidence="1">Cell inner membrane</location>
    </subcellularLocation>
</comment>
<name>A0A838B010_9HYPH</name>
<keyword evidence="2" id="KW-1003">Cell membrane</keyword>
<organism evidence="7 8">
    <name type="scientific">Mesorhizobium neociceri</name>
    <dbReference type="NCBI Taxonomy" id="1307853"/>
    <lineage>
        <taxon>Bacteria</taxon>
        <taxon>Pseudomonadati</taxon>
        <taxon>Pseudomonadota</taxon>
        <taxon>Alphaproteobacteria</taxon>
        <taxon>Hyphomicrobiales</taxon>
        <taxon>Phyllobacteriaceae</taxon>
        <taxon>Mesorhizobium</taxon>
    </lineage>
</organism>
<dbReference type="Proteomes" id="UP000558284">
    <property type="component" value="Unassembled WGS sequence"/>
</dbReference>
<dbReference type="CDD" id="cd07984">
    <property type="entry name" value="LPLAT_LABLAT-like"/>
    <property type="match status" value="1"/>
</dbReference>
<evidence type="ECO:0000256" key="3">
    <source>
        <dbReference type="ARBA" id="ARBA00022519"/>
    </source>
</evidence>
<dbReference type="NCBIfam" id="NF005120">
    <property type="entry name" value="PRK06553.1"/>
    <property type="match status" value="1"/>
</dbReference>
<dbReference type="AlphaFoldDB" id="A0A838B010"/>
<protein>
    <submittedName>
        <fullName evidence="7">Lipid A biosynthesis lauroyl acyltransferase</fullName>
    </submittedName>
</protein>
<keyword evidence="6 7" id="KW-0012">Acyltransferase</keyword>
<dbReference type="GO" id="GO:0009247">
    <property type="term" value="P:glycolipid biosynthetic process"/>
    <property type="evidence" value="ECO:0007669"/>
    <property type="project" value="UniProtKB-ARBA"/>
</dbReference>
<keyword evidence="5" id="KW-0472">Membrane</keyword>
<reference evidence="7 8" key="1">
    <citation type="submission" date="2020-07" db="EMBL/GenBank/DDBJ databases">
        <title>Definition of the novel symbiovar canariense within Mesorhizobium novociceri, a new species of genus Mesorhizobium nodulating Cicer canariense in the Caldera de Taburiente National Park (La Palma, Canary Islands).</title>
        <authorList>
            <person name="Leon-Barrios M."/>
            <person name="Perez-Yepez J."/>
            <person name="Flores-Felix J.D."/>
            <person name="Ramirez-Baena M.H."/>
            <person name="Pulido-Suarez L."/>
            <person name="Igual J.M."/>
            <person name="Velazquez E."/>
            <person name="Peix A."/>
        </authorList>
    </citation>
    <scope>NUCLEOTIDE SEQUENCE [LARGE SCALE GENOMIC DNA]</scope>
    <source>
        <strain evidence="7 8">CCANP35</strain>
    </source>
</reference>
<evidence type="ECO:0000256" key="1">
    <source>
        <dbReference type="ARBA" id="ARBA00004533"/>
    </source>
</evidence>
<keyword evidence="3" id="KW-0997">Cell inner membrane</keyword>
<evidence type="ECO:0000256" key="2">
    <source>
        <dbReference type="ARBA" id="ARBA00022475"/>
    </source>
</evidence>
<comment type="caution">
    <text evidence="7">The sequence shown here is derived from an EMBL/GenBank/DDBJ whole genome shotgun (WGS) entry which is preliminary data.</text>
</comment>
<gene>
    <name evidence="7" type="ORF">H0241_03455</name>
</gene>
<dbReference type="RefSeq" id="WP_181056002.1">
    <property type="nucleotide sequence ID" value="NZ_JACDTY010000001.1"/>
</dbReference>
<evidence type="ECO:0000256" key="5">
    <source>
        <dbReference type="ARBA" id="ARBA00023136"/>
    </source>
</evidence>
<dbReference type="PANTHER" id="PTHR30606">
    <property type="entry name" value="LIPID A BIOSYNTHESIS LAUROYL ACYLTRANSFERASE"/>
    <property type="match status" value="1"/>
</dbReference>
<dbReference type="GO" id="GO:0016746">
    <property type="term" value="F:acyltransferase activity"/>
    <property type="evidence" value="ECO:0007669"/>
    <property type="project" value="UniProtKB-KW"/>
</dbReference>
<keyword evidence="8" id="KW-1185">Reference proteome</keyword>
<sequence>MVSKVFKKARRDFMFRYGRRLRQLDHWVTARAAMLIISLLRLLPADRALNFADRAARRIGPRVGRHRVAINNLRLAYPDKSDVEIEAIASDMWGNMARLAAEYIFLDALFDYDPNATTPGRVEVGGADHFKHIATEQKPHILFTGHLGNFELLPVAAATFGMQITALFRPPNNPYLADYIHSTRRSSMGALLPSSTGASFALASILENGGNIGVLVDQKFSSGLETTFFGRPCQSNPVLGMLARHYDCDVYPARCVRLPGNRFRLEIEDKLTLPRNESGSVDVPATTQLLADVVERWVREDPGQWMWFHKRWEISGRRRRRRGQSKDAAGQRQRQS</sequence>
<evidence type="ECO:0000313" key="8">
    <source>
        <dbReference type="Proteomes" id="UP000558284"/>
    </source>
</evidence>
<keyword evidence="4 7" id="KW-0808">Transferase</keyword>
<evidence type="ECO:0000313" key="7">
    <source>
        <dbReference type="EMBL" id="MBA1139317.1"/>
    </source>
</evidence>
<dbReference type="EMBL" id="JACDTY010000001">
    <property type="protein sequence ID" value="MBA1139317.1"/>
    <property type="molecule type" value="Genomic_DNA"/>
</dbReference>
<dbReference type="PANTHER" id="PTHR30606:SF9">
    <property type="entry name" value="LIPID A BIOSYNTHESIS LAUROYLTRANSFERASE"/>
    <property type="match status" value="1"/>
</dbReference>
<dbReference type="GO" id="GO:0005886">
    <property type="term" value="C:plasma membrane"/>
    <property type="evidence" value="ECO:0007669"/>
    <property type="project" value="UniProtKB-SubCell"/>
</dbReference>
<evidence type="ECO:0000256" key="4">
    <source>
        <dbReference type="ARBA" id="ARBA00022679"/>
    </source>
</evidence>
<dbReference type="Pfam" id="PF03279">
    <property type="entry name" value="Lip_A_acyltrans"/>
    <property type="match status" value="1"/>
</dbReference>